<evidence type="ECO:0000313" key="2">
    <source>
        <dbReference type="EMBL" id="OUQ31519.1"/>
    </source>
</evidence>
<dbReference type="InterPro" id="IPR016181">
    <property type="entry name" value="Acyl_CoA_acyltransferase"/>
</dbReference>
<proteinExistence type="predicted"/>
<accession>A0A1Y4SNM4</accession>
<organism evidence="2 3">
    <name type="scientific">Massilimicrobiota timonensis</name>
    <dbReference type="NCBI Taxonomy" id="1776392"/>
    <lineage>
        <taxon>Bacteria</taxon>
        <taxon>Bacillati</taxon>
        <taxon>Bacillota</taxon>
        <taxon>Erysipelotrichia</taxon>
        <taxon>Erysipelotrichales</taxon>
        <taxon>Erysipelotrichaceae</taxon>
        <taxon>Massilimicrobiota</taxon>
    </lineage>
</organism>
<dbReference type="GO" id="GO:0016747">
    <property type="term" value="F:acyltransferase activity, transferring groups other than amino-acyl groups"/>
    <property type="evidence" value="ECO:0007669"/>
    <property type="project" value="InterPro"/>
</dbReference>
<protein>
    <recommendedName>
        <fullName evidence="1">N-acetyltransferase domain-containing protein</fullName>
    </recommendedName>
</protein>
<dbReference type="Gene3D" id="3.40.630.30">
    <property type="match status" value="1"/>
</dbReference>
<dbReference type="Proteomes" id="UP000195305">
    <property type="component" value="Unassembled WGS sequence"/>
</dbReference>
<dbReference type="Pfam" id="PF00583">
    <property type="entry name" value="Acetyltransf_1"/>
    <property type="match status" value="1"/>
</dbReference>
<feature type="domain" description="N-acetyltransferase" evidence="1">
    <location>
        <begin position="1"/>
        <end position="157"/>
    </location>
</feature>
<comment type="caution">
    <text evidence="2">The sequence shown here is derived from an EMBL/GenBank/DDBJ whole genome shotgun (WGS) entry which is preliminary data.</text>
</comment>
<dbReference type="InterPro" id="IPR000182">
    <property type="entry name" value="GNAT_dom"/>
</dbReference>
<sequence length="160" mass="19585">MHYQFINQCDEELYHFYQRQKSYFSLFHQDITYQFIQEDMQGPEGFCEDDHYHCKIYENHQMIAYLDYMIGYRFSMKHDSHYLWIGLFMVEESLWHRHYGKQIITHLCKQYPTHTLQLACLVQNKNGLSFWKAMGFQEIACSYWGHEEVVILEKQAKEEL</sequence>
<name>A0A1Y4SNM4_9FIRM</name>
<keyword evidence="3" id="KW-1185">Reference proteome</keyword>
<gene>
    <name evidence="2" type="ORF">B5E75_13235</name>
</gene>
<dbReference type="AlphaFoldDB" id="A0A1Y4SNM4"/>
<reference evidence="2 3" key="1">
    <citation type="journal article" date="2018" name="BMC Genomics">
        <title>Whole genome sequencing and function prediction of 133 gut anaerobes isolated from chicken caecum in pure cultures.</title>
        <authorList>
            <person name="Medvecky M."/>
            <person name="Cejkova D."/>
            <person name="Polansky O."/>
            <person name="Karasova D."/>
            <person name="Kubasova T."/>
            <person name="Cizek A."/>
            <person name="Rychlik I."/>
        </authorList>
    </citation>
    <scope>NUCLEOTIDE SEQUENCE [LARGE SCALE GENOMIC DNA]</scope>
    <source>
        <strain evidence="2 3">An13</strain>
    </source>
</reference>
<dbReference type="PROSITE" id="PS51186">
    <property type="entry name" value="GNAT"/>
    <property type="match status" value="1"/>
</dbReference>
<dbReference type="EMBL" id="NFLJ01000054">
    <property type="protein sequence ID" value="OUQ31519.1"/>
    <property type="molecule type" value="Genomic_DNA"/>
</dbReference>
<dbReference type="RefSeq" id="WP_087360140.1">
    <property type="nucleotide sequence ID" value="NZ_AP031415.1"/>
</dbReference>
<evidence type="ECO:0000313" key="3">
    <source>
        <dbReference type="Proteomes" id="UP000195305"/>
    </source>
</evidence>
<dbReference type="SUPFAM" id="SSF55729">
    <property type="entry name" value="Acyl-CoA N-acyltransferases (Nat)"/>
    <property type="match status" value="1"/>
</dbReference>
<evidence type="ECO:0000259" key="1">
    <source>
        <dbReference type="PROSITE" id="PS51186"/>
    </source>
</evidence>